<accession>A0A495QIF7</accession>
<keyword evidence="5 9" id="KW-0812">Transmembrane</keyword>
<keyword evidence="4" id="KW-1003">Cell membrane</keyword>
<comment type="subcellular location">
    <subcellularLocation>
        <location evidence="1">Cell membrane</location>
        <topology evidence="1">Multi-pass membrane protein</topology>
    </subcellularLocation>
</comment>
<evidence type="ECO:0000256" key="9">
    <source>
        <dbReference type="SAM" id="Phobius"/>
    </source>
</evidence>
<evidence type="ECO:0000313" key="11">
    <source>
        <dbReference type="EMBL" id="RKS71955.1"/>
    </source>
</evidence>
<evidence type="ECO:0000256" key="8">
    <source>
        <dbReference type="SAM" id="MobiDB-lite"/>
    </source>
</evidence>
<proteinExistence type="inferred from homology"/>
<sequence length="354" mass="37684">MWAMIVKEFLELRRDRRTMAMIIVLPLVLLVVFGYAASFNVNDMSTRVVGPRADQVAAELRGPFDVEGVDPAADEAAARDMLRDGDADVVVVTGAGPSTALVDGSRLFSAKAAVAAAAESDGRLRPHVLFNPDLKTSWVMVPALIGMILTFIGTIITSIGLVRERQAGTLEQLAVMPFRPSDVIVGKIAPYFVLAAVDMVIVAVVGSLLFGVPFNGSPLVFVVGGALFLFTVLGIGVLISTVSQNQGQATQLALMTMLPQLLLSGMIFPLESMAAGVRWIGYLLPLTYFIQIANGTMLRAAPISAQWVPLVVLAGMATLVFTAAVLRFRRDLAPRQRATPPSGPERSAPLAGAR</sequence>
<feature type="transmembrane region" description="Helical" evidence="9">
    <location>
        <begin position="20"/>
        <end position="38"/>
    </location>
</feature>
<feature type="region of interest" description="Disordered" evidence="8">
    <location>
        <begin position="335"/>
        <end position="354"/>
    </location>
</feature>
<evidence type="ECO:0000256" key="5">
    <source>
        <dbReference type="ARBA" id="ARBA00022692"/>
    </source>
</evidence>
<dbReference type="GO" id="GO:0140359">
    <property type="term" value="F:ABC-type transporter activity"/>
    <property type="evidence" value="ECO:0007669"/>
    <property type="project" value="InterPro"/>
</dbReference>
<dbReference type="GO" id="GO:0005886">
    <property type="term" value="C:plasma membrane"/>
    <property type="evidence" value="ECO:0007669"/>
    <property type="project" value="UniProtKB-SubCell"/>
</dbReference>
<evidence type="ECO:0000256" key="3">
    <source>
        <dbReference type="ARBA" id="ARBA00022448"/>
    </source>
</evidence>
<dbReference type="RefSeq" id="WP_121436557.1">
    <property type="nucleotide sequence ID" value="NZ_RBWU01000005.1"/>
</dbReference>
<dbReference type="PROSITE" id="PS51012">
    <property type="entry name" value="ABC_TM2"/>
    <property type="match status" value="1"/>
</dbReference>
<dbReference type="PANTHER" id="PTHR30294:SF29">
    <property type="entry name" value="MULTIDRUG ABC TRANSPORTER PERMEASE YBHS-RELATED"/>
    <property type="match status" value="1"/>
</dbReference>
<protein>
    <submittedName>
        <fullName evidence="11">ABC-2 type transport system permease protein</fullName>
    </submittedName>
</protein>
<comment type="similarity">
    <text evidence="2">Belongs to the ABC-2 integral membrane protein family.</text>
</comment>
<evidence type="ECO:0000256" key="2">
    <source>
        <dbReference type="ARBA" id="ARBA00007783"/>
    </source>
</evidence>
<comment type="caution">
    <text evidence="11">The sequence shown here is derived from an EMBL/GenBank/DDBJ whole genome shotgun (WGS) entry which is preliminary data.</text>
</comment>
<name>A0A495QIF7_9ACTN</name>
<dbReference type="EMBL" id="RBWU01000005">
    <property type="protein sequence ID" value="RKS71955.1"/>
    <property type="molecule type" value="Genomic_DNA"/>
</dbReference>
<evidence type="ECO:0000259" key="10">
    <source>
        <dbReference type="PROSITE" id="PS51012"/>
    </source>
</evidence>
<dbReference type="PANTHER" id="PTHR30294">
    <property type="entry name" value="MEMBRANE COMPONENT OF ABC TRANSPORTER YHHJ-RELATED"/>
    <property type="match status" value="1"/>
</dbReference>
<evidence type="ECO:0000313" key="12">
    <source>
        <dbReference type="Proteomes" id="UP000274601"/>
    </source>
</evidence>
<dbReference type="InterPro" id="IPR013525">
    <property type="entry name" value="ABC2_TM"/>
</dbReference>
<dbReference type="Pfam" id="PF12698">
    <property type="entry name" value="ABC2_membrane_3"/>
    <property type="match status" value="1"/>
</dbReference>
<feature type="transmembrane region" description="Helical" evidence="9">
    <location>
        <begin position="218"/>
        <end position="240"/>
    </location>
</feature>
<feature type="transmembrane region" description="Helical" evidence="9">
    <location>
        <begin position="188"/>
        <end position="212"/>
    </location>
</feature>
<dbReference type="InterPro" id="IPR047817">
    <property type="entry name" value="ABC2_TM_bact-type"/>
</dbReference>
<evidence type="ECO:0000256" key="4">
    <source>
        <dbReference type="ARBA" id="ARBA00022475"/>
    </source>
</evidence>
<dbReference type="InterPro" id="IPR051449">
    <property type="entry name" value="ABC-2_transporter_component"/>
</dbReference>
<keyword evidence="3" id="KW-0813">Transport</keyword>
<evidence type="ECO:0000256" key="7">
    <source>
        <dbReference type="ARBA" id="ARBA00023136"/>
    </source>
</evidence>
<keyword evidence="7 9" id="KW-0472">Membrane</keyword>
<evidence type="ECO:0000256" key="6">
    <source>
        <dbReference type="ARBA" id="ARBA00022989"/>
    </source>
</evidence>
<feature type="domain" description="ABC transmembrane type-2" evidence="10">
    <location>
        <begin position="88"/>
        <end position="331"/>
    </location>
</feature>
<dbReference type="Proteomes" id="UP000274601">
    <property type="component" value="Unassembled WGS sequence"/>
</dbReference>
<keyword evidence="12" id="KW-1185">Reference proteome</keyword>
<dbReference type="OrthoDB" id="9776218at2"/>
<feature type="transmembrane region" description="Helical" evidence="9">
    <location>
        <begin position="138"/>
        <end position="162"/>
    </location>
</feature>
<organism evidence="11 12">
    <name type="scientific">Actinomadura pelletieri DSM 43383</name>
    <dbReference type="NCBI Taxonomy" id="1120940"/>
    <lineage>
        <taxon>Bacteria</taxon>
        <taxon>Bacillati</taxon>
        <taxon>Actinomycetota</taxon>
        <taxon>Actinomycetes</taxon>
        <taxon>Streptosporangiales</taxon>
        <taxon>Thermomonosporaceae</taxon>
        <taxon>Actinomadura</taxon>
    </lineage>
</organism>
<feature type="transmembrane region" description="Helical" evidence="9">
    <location>
        <begin position="307"/>
        <end position="328"/>
    </location>
</feature>
<evidence type="ECO:0000256" key="1">
    <source>
        <dbReference type="ARBA" id="ARBA00004651"/>
    </source>
</evidence>
<keyword evidence="6 9" id="KW-1133">Transmembrane helix</keyword>
<reference evidence="11 12" key="1">
    <citation type="submission" date="2018-10" db="EMBL/GenBank/DDBJ databases">
        <title>Genomic Encyclopedia of Archaeal and Bacterial Type Strains, Phase II (KMG-II): from individual species to whole genera.</title>
        <authorList>
            <person name="Goeker M."/>
        </authorList>
    </citation>
    <scope>NUCLEOTIDE SEQUENCE [LARGE SCALE GENOMIC DNA]</scope>
    <source>
        <strain evidence="11 12">DSM 43383</strain>
    </source>
</reference>
<gene>
    <name evidence="11" type="ORF">BZB76_4766</name>
</gene>
<dbReference type="AlphaFoldDB" id="A0A495QIF7"/>